<name>A0AAV9GPI8_9PEZI</name>
<proteinExistence type="predicted"/>
<reference evidence="2" key="2">
    <citation type="submission" date="2023-05" db="EMBL/GenBank/DDBJ databases">
        <authorList>
            <consortium name="Lawrence Berkeley National Laboratory"/>
            <person name="Steindorff A."/>
            <person name="Hensen N."/>
            <person name="Bonometti L."/>
            <person name="Westerberg I."/>
            <person name="Brannstrom I.O."/>
            <person name="Guillou S."/>
            <person name="Cros-Aarteil S."/>
            <person name="Calhoun S."/>
            <person name="Haridas S."/>
            <person name="Kuo A."/>
            <person name="Mondo S."/>
            <person name="Pangilinan J."/>
            <person name="Riley R."/>
            <person name="Labutti K."/>
            <person name="Andreopoulos B."/>
            <person name="Lipzen A."/>
            <person name="Chen C."/>
            <person name="Yanf M."/>
            <person name="Daum C."/>
            <person name="Ng V."/>
            <person name="Clum A."/>
            <person name="Ohm R."/>
            <person name="Martin F."/>
            <person name="Silar P."/>
            <person name="Natvig D."/>
            <person name="Lalanne C."/>
            <person name="Gautier V."/>
            <person name="Ament-Velasquez S.L."/>
            <person name="Kruys A."/>
            <person name="Hutchinson M.I."/>
            <person name="Powell A.J."/>
            <person name="Barry K."/>
            <person name="Miller A.N."/>
            <person name="Grigoriev I.V."/>
            <person name="Debuchy R."/>
            <person name="Gladieux P."/>
            <person name="Thoren M.H."/>
            <person name="Johannesson H."/>
        </authorList>
    </citation>
    <scope>NUCLEOTIDE SEQUENCE</scope>
    <source>
        <strain evidence="2">PSN243</strain>
    </source>
</reference>
<evidence type="ECO:0000256" key="1">
    <source>
        <dbReference type="SAM" id="SignalP"/>
    </source>
</evidence>
<feature type="chain" id="PRO_5043855125" evidence="1">
    <location>
        <begin position="29"/>
        <end position="394"/>
    </location>
</feature>
<evidence type="ECO:0000313" key="2">
    <source>
        <dbReference type="EMBL" id="KAK4449880.1"/>
    </source>
</evidence>
<accession>A0AAV9GPI8</accession>
<reference evidence="2" key="1">
    <citation type="journal article" date="2023" name="Mol. Phylogenet. Evol.">
        <title>Genome-scale phylogeny and comparative genomics of the fungal order Sordariales.</title>
        <authorList>
            <person name="Hensen N."/>
            <person name="Bonometti L."/>
            <person name="Westerberg I."/>
            <person name="Brannstrom I.O."/>
            <person name="Guillou S."/>
            <person name="Cros-Aarteil S."/>
            <person name="Calhoun S."/>
            <person name="Haridas S."/>
            <person name="Kuo A."/>
            <person name="Mondo S."/>
            <person name="Pangilinan J."/>
            <person name="Riley R."/>
            <person name="LaButti K."/>
            <person name="Andreopoulos B."/>
            <person name="Lipzen A."/>
            <person name="Chen C."/>
            <person name="Yan M."/>
            <person name="Daum C."/>
            <person name="Ng V."/>
            <person name="Clum A."/>
            <person name="Steindorff A."/>
            <person name="Ohm R.A."/>
            <person name="Martin F."/>
            <person name="Silar P."/>
            <person name="Natvig D.O."/>
            <person name="Lalanne C."/>
            <person name="Gautier V."/>
            <person name="Ament-Velasquez S.L."/>
            <person name="Kruys A."/>
            <person name="Hutchinson M.I."/>
            <person name="Powell A.J."/>
            <person name="Barry K."/>
            <person name="Miller A.N."/>
            <person name="Grigoriev I.V."/>
            <person name="Debuchy R."/>
            <person name="Gladieux P."/>
            <person name="Hiltunen Thoren M."/>
            <person name="Johannesson H."/>
        </authorList>
    </citation>
    <scope>NUCLEOTIDE SEQUENCE</scope>
    <source>
        <strain evidence="2">PSN243</strain>
    </source>
</reference>
<sequence length="394" mass="42966">MAQPRIPCQAQVAASILFLSLFTTHTLAIDCSKGPFVVATQQDADALNGCTQSLAPDSDLHGDVVVAPSASGDLNISYHRYINGNFIAENAPLLQALVLEQINASTQRALTKNIVLRNLSSLSQFTHHVRSVDSLTFQDLPSLEMVDLSPVNLFGALELENLPKLQKILLAKDSPVTVATNLTVRNVDFDSDAISSLLSNDFGGKSTAVIEGIPNANRLLFGYVERKSVTIKGNGNLSVLFTCSAYDSAMIIDCPFGFGANWPVASMHIPDLTISGVSNLTRDSTHSPAERITMGTLQAINNTFKTVSPNFENLTSLYLIDNPNLREVRFRPEALNYSWSDIVISGNPELRLKSAHSHNVSFPDTESHLKPVFIWPRQDTSTMVFKGAFDNAFL</sequence>
<dbReference type="SUPFAM" id="SSF52058">
    <property type="entry name" value="L domain-like"/>
    <property type="match status" value="1"/>
</dbReference>
<evidence type="ECO:0000313" key="3">
    <source>
        <dbReference type="Proteomes" id="UP001321760"/>
    </source>
</evidence>
<dbReference type="EMBL" id="MU865935">
    <property type="protein sequence ID" value="KAK4449880.1"/>
    <property type="molecule type" value="Genomic_DNA"/>
</dbReference>
<dbReference type="AlphaFoldDB" id="A0AAV9GPI8"/>
<organism evidence="2 3">
    <name type="scientific">Podospora aff. communis PSN243</name>
    <dbReference type="NCBI Taxonomy" id="3040156"/>
    <lineage>
        <taxon>Eukaryota</taxon>
        <taxon>Fungi</taxon>
        <taxon>Dikarya</taxon>
        <taxon>Ascomycota</taxon>
        <taxon>Pezizomycotina</taxon>
        <taxon>Sordariomycetes</taxon>
        <taxon>Sordariomycetidae</taxon>
        <taxon>Sordariales</taxon>
        <taxon>Podosporaceae</taxon>
        <taxon>Podospora</taxon>
    </lineage>
</organism>
<protein>
    <submittedName>
        <fullName evidence="2">Uncharacterized protein</fullName>
    </submittedName>
</protein>
<feature type="signal peptide" evidence="1">
    <location>
        <begin position="1"/>
        <end position="28"/>
    </location>
</feature>
<dbReference type="Proteomes" id="UP001321760">
    <property type="component" value="Unassembled WGS sequence"/>
</dbReference>
<gene>
    <name evidence="2" type="ORF">QBC34DRAFT_437929</name>
</gene>
<comment type="caution">
    <text evidence="2">The sequence shown here is derived from an EMBL/GenBank/DDBJ whole genome shotgun (WGS) entry which is preliminary data.</text>
</comment>
<keyword evidence="1" id="KW-0732">Signal</keyword>
<keyword evidence="3" id="KW-1185">Reference proteome</keyword>